<dbReference type="InterPro" id="IPR000182">
    <property type="entry name" value="GNAT_dom"/>
</dbReference>
<dbReference type="PROSITE" id="PS51186">
    <property type="entry name" value="GNAT"/>
    <property type="match status" value="1"/>
</dbReference>
<dbReference type="InterPro" id="IPR006464">
    <property type="entry name" value="AcTrfase_RimI/Ard1"/>
</dbReference>
<dbReference type="AlphaFoldDB" id="A0AAE9XHD1"/>
<dbReference type="PANTHER" id="PTHR42919:SF8">
    <property type="entry name" value="N-ALPHA-ACETYLTRANSFERASE 50"/>
    <property type="match status" value="1"/>
</dbReference>
<dbReference type="NCBIfam" id="TIGR01575">
    <property type="entry name" value="rimI"/>
    <property type="match status" value="1"/>
</dbReference>
<proteinExistence type="predicted"/>
<dbReference type="Pfam" id="PF00583">
    <property type="entry name" value="Acetyltransf_1"/>
    <property type="match status" value="1"/>
</dbReference>
<reference evidence="4" key="1">
    <citation type="submission" date="2023-01" db="EMBL/GenBank/DDBJ databases">
        <title>Oxazolidinone resistance genes in florfenicol resistant enterococci from beef cattle and veal calves at slaughter.</title>
        <authorList>
            <person name="Biggel M."/>
        </authorList>
    </citation>
    <scope>NUCLEOTIDE SEQUENCE</scope>
    <source>
        <strain evidence="4">K204-1</strain>
    </source>
</reference>
<name>A0AAE9XHD1_9ENTE</name>
<organism evidence="4 5">
    <name type="scientific">Vagococcus lutrae</name>
    <dbReference type="NCBI Taxonomy" id="81947"/>
    <lineage>
        <taxon>Bacteria</taxon>
        <taxon>Bacillati</taxon>
        <taxon>Bacillota</taxon>
        <taxon>Bacilli</taxon>
        <taxon>Lactobacillales</taxon>
        <taxon>Enterococcaceae</taxon>
        <taxon>Vagococcus</taxon>
    </lineage>
</organism>
<dbReference type="EMBL" id="CP116507">
    <property type="protein sequence ID" value="WCG21975.1"/>
    <property type="molecule type" value="Genomic_DNA"/>
</dbReference>
<keyword evidence="4" id="KW-0689">Ribosomal protein</keyword>
<dbReference type="RefSeq" id="WP_272163059.1">
    <property type="nucleotide sequence ID" value="NZ_CP116507.1"/>
</dbReference>
<sequence length="157" mass="18404">MMYEKIDLEDTSHRLLSEKLLELSEQAYPHGSPWNVSQFEQEWSLPYSHLWLAYDQQQVIGFLNIHVLADEAEVMNIAVLPSYRGQKVAQTLFKYSLDFCQSVEVSRMFLEVRVTNWSAKHLYQKVGFNVIGTRKQYYAHPTEDGEIMEIKLNKVKT</sequence>
<evidence type="ECO:0000259" key="3">
    <source>
        <dbReference type="PROSITE" id="PS51186"/>
    </source>
</evidence>
<accession>A0AAE9XHD1</accession>
<protein>
    <submittedName>
        <fullName evidence="4">Ribosomal protein S18-alanine N-acetyltransferase</fullName>
        <ecNumber evidence="4">2.3.1.266</ecNumber>
    </submittedName>
</protein>
<keyword evidence="2 4" id="KW-0012">Acyltransferase</keyword>
<dbReference type="InterPro" id="IPR051556">
    <property type="entry name" value="N-term/lysine_N-AcTrnsfr"/>
</dbReference>
<dbReference type="SUPFAM" id="SSF55729">
    <property type="entry name" value="Acyl-CoA N-acyltransferases (Nat)"/>
    <property type="match status" value="1"/>
</dbReference>
<dbReference type="GO" id="GO:0005840">
    <property type="term" value="C:ribosome"/>
    <property type="evidence" value="ECO:0007669"/>
    <property type="project" value="UniProtKB-KW"/>
</dbReference>
<evidence type="ECO:0000256" key="2">
    <source>
        <dbReference type="ARBA" id="ARBA00023315"/>
    </source>
</evidence>
<gene>
    <name evidence="4" type="primary">rimI</name>
    <name evidence="4" type="ORF">PML95_06110</name>
</gene>
<dbReference type="GO" id="GO:0008999">
    <property type="term" value="F:protein-N-terminal-alanine acetyltransferase activity"/>
    <property type="evidence" value="ECO:0007669"/>
    <property type="project" value="UniProtKB-EC"/>
</dbReference>
<dbReference type="EC" id="2.3.1.266" evidence="4"/>
<dbReference type="PANTHER" id="PTHR42919">
    <property type="entry name" value="N-ALPHA-ACETYLTRANSFERASE"/>
    <property type="match status" value="1"/>
</dbReference>
<dbReference type="CDD" id="cd04301">
    <property type="entry name" value="NAT_SF"/>
    <property type="match status" value="1"/>
</dbReference>
<dbReference type="Gene3D" id="3.40.630.30">
    <property type="match status" value="1"/>
</dbReference>
<keyword evidence="4" id="KW-0687">Ribonucleoprotein</keyword>
<feature type="domain" description="N-acetyltransferase" evidence="3">
    <location>
        <begin position="6"/>
        <end position="153"/>
    </location>
</feature>
<evidence type="ECO:0000256" key="1">
    <source>
        <dbReference type="ARBA" id="ARBA00022679"/>
    </source>
</evidence>
<dbReference type="InterPro" id="IPR016181">
    <property type="entry name" value="Acyl_CoA_acyltransferase"/>
</dbReference>
<keyword evidence="1 4" id="KW-0808">Transferase</keyword>
<evidence type="ECO:0000313" key="4">
    <source>
        <dbReference type="EMBL" id="WCG21975.1"/>
    </source>
</evidence>
<evidence type="ECO:0000313" key="5">
    <source>
        <dbReference type="Proteomes" id="UP001179600"/>
    </source>
</evidence>
<dbReference type="Proteomes" id="UP001179600">
    <property type="component" value="Chromosome"/>
</dbReference>